<keyword evidence="1" id="KW-0812">Transmembrane</keyword>
<dbReference type="InterPro" id="IPR008780">
    <property type="entry name" value="Plasmodium_Vir"/>
</dbReference>
<dbReference type="AlphaFoldDB" id="A0A0J9TL19"/>
<reference evidence="2 3" key="1">
    <citation type="submission" date="2011-09" db="EMBL/GenBank/DDBJ databases">
        <title>The Genome Sequence of Plasmodium vivax North Korean.</title>
        <authorList>
            <consortium name="The Broad Institute Genome Sequencing Platform"/>
            <consortium name="The Broad Institute Genome Sequencing Center for Infectious Disease"/>
            <person name="Neafsey D."/>
            <person name="Carlton J."/>
            <person name="Barnwell J."/>
            <person name="Collins W."/>
            <person name="Escalante A."/>
            <person name="Mullikin J."/>
            <person name="Saul A."/>
            <person name="Guigo R."/>
            <person name="Camara F."/>
            <person name="Young S.K."/>
            <person name="Zeng Q."/>
            <person name="Gargeya S."/>
            <person name="Fitzgerald M."/>
            <person name="Haas B."/>
            <person name="Abouelleil A."/>
            <person name="Alvarado L."/>
            <person name="Arachchi H.M."/>
            <person name="Berlin A."/>
            <person name="Brown A."/>
            <person name="Chapman S.B."/>
            <person name="Chen Z."/>
            <person name="Dunbar C."/>
            <person name="Freedman E."/>
            <person name="Gearin G."/>
            <person name="Gellesch M."/>
            <person name="Goldberg J."/>
            <person name="Griggs A."/>
            <person name="Gujja S."/>
            <person name="Heiman D."/>
            <person name="Howarth C."/>
            <person name="Larson L."/>
            <person name="Lui A."/>
            <person name="MacDonald P.J.P."/>
            <person name="Montmayeur A."/>
            <person name="Murphy C."/>
            <person name="Neiman D."/>
            <person name="Pearson M."/>
            <person name="Priest M."/>
            <person name="Roberts A."/>
            <person name="Saif S."/>
            <person name="Shea T."/>
            <person name="Shenoy N."/>
            <person name="Sisk P."/>
            <person name="Stolte C."/>
            <person name="Sykes S."/>
            <person name="Wortman J."/>
            <person name="Nusbaum C."/>
            <person name="Birren B."/>
        </authorList>
    </citation>
    <scope>NUCLEOTIDE SEQUENCE [LARGE SCALE GENOMIC DNA]</scope>
    <source>
        <strain evidence="2 3">North Korean</strain>
    </source>
</reference>
<dbReference type="OrthoDB" id="10403243at2759"/>
<evidence type="ECO:0000256" key="1">
    <source>
        <dbReference type="SAM" id="Phobius"/>
    </source>
</evidence>
<sequence>MRKIQLNINEKNPKGEANIFELYEKFNNEKPHSRTSAICERNTHESKINNNFYKLCRRIENILDKWAEIMQGYETNNDKHLYYLIYWLYDKVAKESDSDSFNINWIYSKIQKLLEKKSLCVKKNDKCDRKFVKEFNVNTLKNKKYFYDFSESYNFLKDILNNDSSDKQNKCCDYIRYIFDLYKKINEKYLKSAEGRFDEINYFETKYKNDDILNLITNKCQISEIKSIFTNKNEALSISNEQLESELDEVFKLLKIDKNLEESILNGLPSHEIYKELNSNKDLDLYKDYCEQLFQTEKNKEALIQLCKMFSRNLKGKLSNIENKETNTTDRCLYFNHWLYEEIGKIYNDHPKYVYNIPAFSKFLNVSTKIYSELMPNEVYENIKLIEHEYKEHYKKLLENLSNPSKSKNEMNCPNYEAMPKENFKHYKITNYVPCVYNLICRLDECKYIKDLFDYFKNYKTISECNISSEKDKCQKYCKYVTYINKLYDNYIHKCCTYFSTGEHVDNCPKYFKCDEQYNPYKLYLKLNCSEIQQPGEQFIEVIKPSPIDQYVKWITDISEKQRHISHNLYSSKILYEMLISDPFYMFTLTFSGIIGIFFLFFILYKLDKLPSEQFDKECKELLNINLLDEAVVESDLKKPLDKWIQEFKKALVPYFSNKCLPNVSEENALRICRNFNYWLSYKILDEFCQNKNYYESMLKKNYNQSICKEYSDYINYIKGRLNYFIKSAAIADDEIIIIDDKCKFTNKCLIFPKITCNSHDMIEIVYNEVDINDSNRHINDCAVYNSLSETTTGINFYFLDLKMVFSILLSTFGFIIFTLIIYKVSLNLHIININVIDFTIIMHLNALYGLKCTHILAQLFIIYITAH</sequence>
<feature type="transmembrane region" description="Helical" evidence="1">
    <location>
        <begin position="584"/>
        <end position="605"/>
    </location>
</feature>
<organism evidence="2 3">
    <name type="scientific">Plasmodium vivax North Korean</name>
    <dbReference type="NCBI Taxonomy" id="1035514"/>
    <lineage>
        <taxon>Eukaryota</taxon>
        <taxon>Sar</taxon>
        <taxon>Alveolata</taxon>
        <taxon>Apicomplexa</taxon>
        <taxon>Aconoidasida</taxon>
        <taxon>Haemosporida</taxon>
        <taxon>Plasmodiidae</taxon>
        <taxon>Plasmodium</taxon>
        <taxon>Plasmodium (Plasmodium)</taxon>
    </lineage>
</organism>
<keyword evidence="1" id="KW-0472">Membrane</keyword>
<evidence type="ECO:0000313" key="3">
    <source>
        <dbReference type="Proteomes" id="UP000053239"/>
    </source>
</evidence>
<accession>A0A0J9TL19</accession>
<name>A0A0J9TL19_PLAVI</name>
<protein>
    <submittedName>
        <fullName evidence="2">Uncharacterized protein</fullName>
    </submittedName>
</protein>
<proteinExistence type="predicted"/>
<dbReference type="Proteomes" id="UP000053239">
    <property type="component" value="Unassembled WGS sequence"/>
</dbReference>
<dbReference type="Pfam" id="PF05795">
    <property type="entry name" value="Plasmodium_Vir"/>
    <property type="match status" value="2"/>
</dbReference>
<gene>
    <name evidence="2" type="ORF">PVNG_02838</name>
</gene>
<dbReference type="EMBL" id="KQ235714">
    <property type="protein sequence ID" value="KMZ95989.1"/>
    <property type="molecule type" value="Genomic_DNA"/>
</dbReference>
<evidence type="ECO:0000313" key="2">
    <source>
        <dbReference type="EMBL" id="KMZ95989.1"/>
    </source>
</evidence>
<keyword evidence="1" id="KW-1133">Transmembrane helix</keyword>
<feature type="transmembrane region" description="Helical" evidence="1">
    <location>
        <begin position="804"/>
        <end position="823"/>
    </location>
</feature>